<evidence type="ECO:0000259" key="7">
    <source>
        <dbReference type="Pfam" id="PF02687"/>
    </source>
</evidence>
<dbReference type="HOGENOM" id="CLU_012341_0_1_5"/>
<dbReference type="GO" id="GO:0005886">
    <property type="term" value="C:plasma membrane"/>
    <property type="evidence" value="ECO:0007669"/>
    <property type="project" value="UniProtKB-SubCell"/>
</dbReference>
<feature type="transmembrane region" description="Helical" evidence="6">
    <location>
        <begin position="456"/>
        <end position="476"/>
    </location>
</feature>
<evidence type="ECO:0000256" key="3">
    <source>
        <dbReference type="ARBA" id="ARBA00022692"/>
    </source>
</evidence>
<dbReference type="Proteomes" id="UP000001953">
    <property type="component" value="Chromosome"/>
</dbReference>
<evidence type="ECO:0000256" key="6">
    <source>
        <dbReference type="SAM" id="Phobius"/>
    </source>
</evidence>
<sequence>MKQGFWILAVLLSHWRRHPLQLTTLMIGLISATALWSGVQALNQQARISYDRAAAVFGGARIAMLVGQQDTFPQQLFVDLRRAGWPVSPVLEGRVRIHGKTFRLLGIEPVTFPAEAGSIPAIGTSDLTSFIAPPGETLVAPETLTELTGTEGTALRTDDGALLPPLKVQAQLAPGVVIVDIGVAQSLLHLPDQLSRLSIGKTRSTHAPLEAVTGDKLRYVAPDAETDLERLTDSFHLNLSAFGLLSFLVGLFIVYSAIGLAFEQRMPMLRTLRACGASSRMLNGVLLIELLVLALAAGLIGLACGYLIAAALLPNVAASLQGLYGARLPGQLTLRPEWWAAGLAMSALGTLVAATTSLLRVVRLPVLAMAQPYAWQQAQRRWLRWQGLCAVAMLVTAVAVLTIGDSLVSGFAVLAALLLGAALTLPVLLGFVLHAGERSTRRPLVMWFWADSRQQLPGLSLALMALLLALAVNVGVGTMVESFSKTFATWLDGRLAADVYVNARDDAQARDIETRLRARPEVTAILPSGRAETEIGGWPVEVLGLADHATYRDRWPLLRSQANAWDEVKSGQAALISEQLARKLKLRLGDRLTISTPGGNWPVDIAAIYADYGNPKGQIAVNIVAFTSRFPDLPRTRFGLRVTPGKIAPLIDDMRKTFHLDESRLSDQSTLKAESTRIFNRTFAVTAALNTFTLGVAGVALLTSLLTLSNSRLPQLAPLWALGLTRRQLAGIELLKTLSVAFVTAMLALPLGLLVAWCLIAVVNVRAFGWRLPFHVFPLHLIELLGVAMLASLLAMLVPVLKLMRMPPATLIKVFADER</sequence>
<evidence type="ECO:0000313" key="10">
    <source>
        <dbReference type="Proteomes" id="UP000001953"/>
    </source>
</evidence>
<dbReference type="STRING" id="323097.Nham_0345"/>
<keyword evidence="10" id="KW-1185">Reference proteome</keyword>
<comment type="subcellular location">
    <subcellularLocation>
        <location evidence="1">Cell membrane</location>
        <topology evidence="1">Multi-pass membrane protein</topology>
    </subcellularLocation>
</comment>
<dbReference type="PANTHER" id="PTHR30287">
    <property type="entry name" value="MEMBRANE COMPONENT OF PREDICTED ABC SUPERFAMILY METABOLITE UPTAKE TRANSPORTER"/>
    <property type="match status" value="1"/>
</dbReference>
<dbReference type="RefSeq" id="WP_011508945.1">
    <property type="nucleotide sequence ID" value="NC_007964.1"/>
</dbReference>
<evidence type="ECO:0000259" key="8">
    <source>
        <dbReference type="Pfam" id="PF12704"/>
    </source>
</evidence>
<feature type="transmembrane region" description="Helical" evidence="6">
    <location>
        <begin position="282"/>
        <end position="313"/>
    </location>
</feature>
<feature type="transmembrane region" description="Helical" evidence="6">
    <location>
        <begin position="410"/>
        <end position="435"/>
    </location>
</feature>
<dbReference type="EMBL" id="CP000319">
    <property type="protein sequence ID" value="ABE61241.1"/>
    <property type="molecule type" value="Genomic_DNA"/>
</dbReference>
<feature type="transmembrane region" description="Helical" evidence="6">
    <location>
        <begin position="239"/>
        <end position="262"/>
    </location>
</feature>
<dbReference type="Pfam" id="PF12704">
    <property type="entry name" value="MacB_PCD"/>
    <property type="match status" value="1"/>
</dbReference>
<keyword evidence="3 6" id="KW-0812">Transmembrane</keyword>
<dbReference type="PANTHER" id="PTHR30287:SF2">
    <property type="entry name" value="BLL1001 PROTEIN"/>
    <property type="match status" value="1"/>
</dbReference>
<gene>
    <name evidence="9" type="ordered locus">Nham_0345</name>
</gene>
<keyword evidence="2" id="KW-1003">Cell membrane</keyword>
<evidence type="ECO:0000256" key="1">
    <source>
        <dbReference type="ARBA" id="ARBA00004651"/>
    </source>
</evidence>
<keyword evidence="4 6" id="KW-1133">Transmembrane helix</keyword>
<feature type="domain" description="MacB-like periplasmic core" evidence="8">
    <location>
        <begin position="461"/>
        <end position="615"/>
    </location>
</feature>
<organism evidence="9 10">
    <name type="scientific">Nitrobacter hamburgensis (strain DSM 10229 / NCIMB 13809 / X14)</name>
    <dbReference type="NCBI Taxonomy" id="323097"/>
    <lineage>
        <taxon>Bacteria</taxon>
        <taxon>Pseudomonadati</taxon>
        <taxon>Pseudomonadota</taxon>
        <taxon>Alphaproteobacteria</taxon>
        <taxon>Hyphomicrobiales</taxon>
        <taxon>Nitrobacteraceae</taxon>
        <taxon>Nitrobacter</taxon>
    </lineage>
</organism>
<evidence type="ECO:0008006" key="11">
    <source>
        <dbReference type="Google" id="ProtNLM"/>
    </source>
</evidence>
<dbReference type="InterPro" id="IPR003838">
    <property type="entry name" value="ABC3_permease_C"/>
</dbReference>
<dbReference type="KEGG" id="nha:Nham_0345"/>
<feature type="transmembrane region" description="Helical" evidence="6">
    <location>
        <begin position="683"/>
        <end position="708"/>
    </location>
</feature>
<feature type="domain" description="ABC3 transporter permease C-terminal" evidence="7">
    <location>
        <begin position="690"/>
        <end position="808"/>
    </location>
</feature>
<dbReference type="InterPro" id="IPR038766">
    <property type="entry name" value="Membrane_comp_ABC_pdt"/>
</dbReference>
<feature type="transmembrane region" description="Helical" evidence="6">
    <location>
        <begin position="777"/>
        <end position="801"/>
    </location>
</feature>
<evidence type="ECO:0000256" key="5">
    <source>
        <dbReference type="ARBA" id="ARBA00023136"/>
    </source>
</evidence>
<accession>Q1QRA6</accession>
<evidence type="ECO:0000313" key="9">
    <source>
        <dbReference type="EMBL" id="ABE61241.1"/>
    </source>
</evidence>
<evidence type="ECO:0000256" key="2">
    <source>
        <dbReference type="ARBA" id="ARBA00022475"/>
    </source>
</evidence>
<feature type="transmembrane region" description="Helical" evidence="6">
    <location>
        <begin position="383"/>
        <end position="404"/>
    </location>
</feature>
<dbReference type="AlphaFoldDB" id="Q1QRA6"/>
<name>Q1QRA6_NITHX</name>
<proteinExistence type="predicted"/>
<feature type="transmembrane region" description="Helical" evidence="6">
    <location>
        <begin position="737"/>
        <end position="765"/>
    </location>
</feature>
<dbReference type="InterPro" id="IPR025857">
    <property type="entry name" value="MacB_PCD"/>
</dbReference>
<keyword evidence="5 6" id="KW-0472">Membrane</keyword>
<reference evidence="9 10" key="1">
    <citation type="submission" date="2006-03" db="EMBL/GenBank/DDBJ databases">
        <title>Complete sequence of chromosome of Nitrobacter hamburgensis X14.</title>
        <authorList>
            <consortium name="US DOE Joint Genome Institute"/>
            <person name="Copeland A."/>
            <person name="Lucas S."/>
            <person name="Lapidus A."/>
            <person name="Barry K."/>
            <person name="Detter J.C."/>
            <person name="Glavina del Rio T."/>
            <person name="Hammon N."/>
            <person name="Israni S."/>
            <person name="Dalin E."/>
            <person name="Tice H."/>
            <person name="Pitluck S."/>
            <person name="Chain P."/>
            <person name="Malfatti S."/>
            <person name="Shin M."/>
            <person name="Vergez L."/>
            <person name="Schmutz J."/>
            <person name="Larimer F."/>
            <person name="Land M."/>
            <person name="Hauser L."/>
            <person name="Kyrpides N."/>
            <person name="Ivanova N."/>
            <person name="Ward B."/>
            <person name="Arp D."/>
            <person name="Klotz M."/>
            <person name="Stein L."/>
            <person name="O'Mullan G."/>
            <person name="Starkenburg S."/>
            <person name="Sayavedra L."/>
            <person name="Poret-Peterson A.T."/>
            <person name="Gentry M.E."/>
            <person name="Bruce D."/>
            <person name="Richardson P."/>
        </authorList>
    </citation>
    <scope>NUCLEOTIDE SEQUENCE [LARGE SCALE GENOMIC DNA]</scope>
    <source>
        <strain evidence="10">DSM 10229 / NCIMB 13809 / X14</strain>
    </source>
</reference>
<feature type="transmembrane region" description="Helical" evidence="6">
    <location>
        <begin position="338"/>
        <end position="362"/>
    </location>
</feature>
<feature type="domain" description="ABC3 transporter permease C-terminal" evidence="7">
    <location>
        <begin position="241"/>
        <end position="365"/>
    </location>
</feature>
<protein>
    <recommendedName>
        <fullName evidence="11">ABC3 transporter permease protein domain-containing protein</fullName>
    </recommendedName>
</protein>
<evidence type="ECO:0000256" key="4">
    <source>
        <dbReference type="ARBA" id="ARBA00022989"/>
    </source>
</evidence>
<dbReference type="eggNOG" id="COG0577">
    <property type="taxonomic scope" value="Bacteria"/>
</dbReference>
<dbReference type="OrthoDB" id="343744at2"/>
<dbReference type="Pfam" id="PF02687">
    <property type="entry name" value="FtsX"/>
    <property type="match status" value="2"/>
</dbReference>